<dbReference type="SMR" id="E7EM29"/>
<keyword evidence="4" id="KW-1185">Reference proteome</keyword>
<dbReference type="WormBase" id="C27A2.4">
    <property type="protein sequence ID" value="CE45572"/>
    <property type="gene ID" value="WBGene00016152"/>
    <property type="gene designation" value="pho-12"/>
</dbReference>
<sequence>MLVALLISARIISSLSLPSDDGFDLVFVQALWRHGDRAAQYPYKNDQFVEEDWKIIGSGIGQLTYKGVKQQIQLGEAIRQRYIESGFLSQGFDPEMIKFRSTNRNRTILSAEANFLGMYPNEGAVTLPVTVPDDYSKDCVNNVMCKCQRRSKLQNMAKNLEEYKNIVEHPKVNSLFSKLSEHTGEVINADNFWRIPDTLRCEKQNFPCEFEKKTPWYSEGLLDELEVLNTKINRFTSGLYTSKSENGVDVGKEIQKLRSGPLVSEIFERMKNKLDCQVGGGRASRLGCSETVQKMKYYAYSSHDMTLYALLNALGIEDLTSSEIGGWPSYASSLFIELLLRQSDRTPYFRVIYRNPSSSNEFLNITPLIPNCHGSSFCLLEAFEEIYNKFKIDLPISEYCHVTDDLS</sequence>
<dbReference type="Reactome" id="R-CEL-6798695">
    <property type="pathway name" value="Neutrophil degranulation"/>
</dbReference>
<dbReference type="Bgee" id="WBGene00016152">
    <property type="expression patterns" value="Expressed in larva and 2 other cell types or tissues"/>
</dbReference>
<gene>
    <name evidence="3 5" type="primary">pho-12</name>
    <name evidence="5" type="ORF">C27A2.4</name>
    <name evidence="3" type="ORF">CELE_C27A2.4</name>
</gene>
<dbReference type="OrthoDB" id="5821688at2759"/>
<dbReference type="RefSeq" id="NP_494934.3">
    <property type="nucleotide sequence ID" value="NM_062533.5"/>
</dbReference>
<comment type="similarity">
    <text evidence="1">Belongs to the histidine acid phosphatase family.</text>
</comment>
<feature type="signal peptide" evidence="2">
    <location>
        <begin position="1"/>
        <end position="16"/>
    </location>
</feature>
<dbReference type="Pfam" id="PF00328">
    <property type="entry name" value="His_Phos_2"/>
    <property type="match status" value="1"/>
</dbReference>
<dbReference type="eggNOG" id="KOG3720">
    <property type="taxonomic scope" value="Eukaryota"/>
</dbReference>
<name>E7EM29_CAEEL</name>
<evidence type="ECO:0000256" key="1">
    <source>
        <dbReference type="ARBA" id="ARBA00005375"/>
    </source>
</evidence>
<dbReference type="InterPro" id="IPR029033">
    <property type="entry name" value="His_PPase_superfam"/>
</dbReference>
<evidence type="ECO:0000313" key="3">
    <source>
        <dbReference type="EMBL" id="CCD63073.1"/>
    </source>
</evidence>
<dbReference type="AGR" id="WB:WBGene00016152"/>
<dbReference type="HOGENOM" id="CLU_030431_2_0_1"/>
<dbReference type="PhylomeDB" id="E7EM29"/>
<dbReference type="GeneID" id="182948"/>
<feature type="chain" id="PRO_5003219242" evidence="2">
    <location>
        <begin position="17"/>
        <end position="407"/>
    </location>
</feature>
<dbReference type="OMA" id="IGGWPSY"/>
<keyword evidence="2" id="KW-0732">Signal</keyword>
<accession>E7EM29</accession>
<dbReference type="PaxDb" id="6239-C27A2.4"/>
<dbReference type="CDD" id="cd07061">
    <property type="entry name" value="HP_HAP_like"/>
    <property type="match status" value="1"/>
</dbReference>
<proteinExistence type="inferred from homology"/>
<evidence type="ECO:0000313" key="5">
    <source>
        <dbReference type="WormBase" id="C27A2.4"/>
    </source>
</evidence>
<dbReference type="PANTHER" id="PTHR11567:SF206">
    <property type="entry name" value="HISTIDINE ACID PHOSPHATASE-RELATED"/>
    <property type="match status" value="1"/>
</dbReference>
<evidence type="ECO:0000313" key="4">
    <source>
        <dbReference type="Proteomes" id="UP000001940"/>
    </source>
</evidence>
<dbReference type="InParanoid" id="E7EM29"/>
<dbReference type="KEGG" id="cel:CELE_C27A2.4"/>
<dbReference type="Proteomes" id="UP000001940">
    <property type="component" value="Chromosome II"/>
</dbReference>
<dbReference type="Gene3D" id="3.40.50.1240">
    <property type="entry name" value="Phosphoglycerate mutase-like"/>
    <property type="match status" value="1"/>
</dbReference>
<dbReference type="EMBL" id="BX284602">
    <property type="protein sequence ID" value="CCD63073.1"/>
    <property type="molecule type" value="Genomic_DNA"/>
</dbReference>
<dbReference type="FunCoup" id="E7EM29">
    <property type="interactions" value="107"/>
</dbReference>
<dbReference type="SUPFAM" id="SSF53254">
    <property type="entry name" value="Phosphoglycerate mutase-like"/>
    <property type="match status" value="1"/>
</dbReference>
<reference evidence="3 4" key="1">
    <citation type="journal article" date="1998" name="Science">
        <title>Genome sequence of the nematode C. elegans: a platform for investigating biology.</title>
        <authorList>
            <consortium name="The C. elegans sequencing consortium"/>
            <person name="Sulson J.E."/>
            <person name="Waterston R."/>
        </authorList>
    </citation>
    <scope>NUCLEOTIDE SEQUENCE [LARGE SCALE GENOMIC DNA]</scope>
    <source>
        <strain evidence="3 4">Bristol N2</strain>
    </source>
</reference>
<protein>
    <submittedName>
        <fullName evidence="3">Lysosomal acid phosphatase</fullName>
    </submittedName>
</protein>
<dbReference type="CTD" id="182948"/>
<dbReference type="AlphaFoldDB" id="E7EM29"/>
<evidence type="ECO:0000256" key="2">
    <source>
        <dbReference type="SAM" id="SignalP"/>
    </source>
</evidence>
<dbReference type="PANTHER" id="PTHR11567">
    <property type="entry name" value="ACID PHOSPHATASE-RELATED"/>
    <property type="match status" value="1"/>
</dbReference>
<dbReference type="InterPro" id="IPR050645">
    <property type="entry name" value="Histidine_acid_phosphatase"/>
</dbReference>
<dbReference type="GO" id="GO:0016791">
    <property type="term" value="F:phosphatase activity"/>
    <property type="evidence" value="ECO:0000318"/>
    <property type="project" value="GO_Central"/>
</dbReference>
<organism evidence="3 4">
    <name type="scientific">Caenorhabditis elegans</name>
    <dbReference type="NCBI Taxonomy" id="6239"/>
    <lineage>
        <taxon>Eukaryota</taxon>
        <taxon>Metazoa</taxon>
        <taxon>Ecdysozoa</taxon>
        <taxon>Nematoda</taxon>
        <taxon>Chromadorea</taxon>
        <taxon>Rhabditida</taxon>
        <taxon>Rhabditina</taxon>
        <taxon>Rhabditomorpha</taxon>
        <taxon>Rhabditoidea</taxon>
        <taxon>Rhabditidae</taxon>
        <taxon>Peloderinae</taxon>
        <taxon>Caenorhabditis</taxon>
    </lineage>
</organism>
<dbReference type="InterPro" id="IPR000560">
    <property type="entry name" value="His_Pase_clade-2"/>
</dbReference>
<dbReference type="STRING" id="6239.C27A2.4.1"/>